<name>D7WCY7_9CORY</name>
<dbReference type="Proteomes" id="UP000004208">
    <property type="component" value="Unassembled WGS sequence"/>
</dbReference>
<comment type="caution">
    <text evidence="1">The sequence shown here is derived from an EMBL/GenBank/DDBJ whole genome shotgun (WGS) entry which is preliminary data.</text>
</comment>
<evidence type="ECO:0000313" key="2">
    <source>
        <dbReference type="Proteomes" id="UP000004208"/>
    </source>
</evidence>
<accession>D7WCY7</accession>
<keyword evidence="2" id="KW-1185">Reference proteome</keyword>
<dbReference type="HOGENOM" id="CLU_3166938_0_0_11"/>
<sequence>MVIVSTPEQLTERFETAMAQAPEDLAGELAQYEAAYTVLADALQDQA</sequence>
<proteinExistence type="predicted"/>
<reference evidence="1" key="1">
    <citation type="submission" date="2010-06" db="EMBL/GenBank/DDBJ databases">
        <authorList>
            <person name="Muzny D."/>
            <person name="Qin X."/>
            <person name="Buhay C."/>
            <person name="Dugan-Rocha S."/>
            <person name="Ding Y."/>
            <person name="Chen G."/>
            <person name="Hawes A."/>
            <person name="Holder M."/>
            <person name="Jhangiani S."/>
            <person name="Johnson A."/>
            <person name="Khan Z."/>
            <person name="Li Z."/>
            <person name="Liu W."/>
            <person name="Liu X."/>
            <person name="Perez L."/>
            <person name="Shen H."/>
            <person name="Wang Q."/>
            <person name="Watt J."/>
            <person name="Xi L."/>
            <person name="Xin Y."/>
            <person name="Zhou J."/>
            <person name="Deng J."/>
            <person name="Jiang H."/>
            <person name="Liu Y."/>
            <person name="Qu J."/>
            <person name="Song X.-Z."/>
            <person name="Zhang L."/>
            <person name="Villasana D."/>
            <person name="Johnson A."/>
            <person name="Liu J."/>
            <person name="Liyanage D."/>
            <person name="Lorensuhewa L."/>
            <person name="Robinson T."/>
            <person name="Song A."/>
            <person name="Song B.-B."/>
            <person name="Dinh H."/>
            <person name="Thornton R."/>
            <person name="Coyle M."/>
            <person name="Francisco L."/>
            <person name="Jackson L."/>
            <person name="Javaid M."/>
            <person name="Korchina V."/>
            <person name="Kovar C."/>
            <person name="Mata R."/>
            <person name="Mathew T."/>
            <person name="Ngo R."/>
            <person name="Nguyen L."/>
            <person name="Nguyen N."/>
            <person name="Okwuonu G."/>
            <person name="Ongeri F."/>
            <person name="Pham C."/>
            <person name="Simmons D."/>
            <person name="Wilczek-Boney K."/>
            <person name="Hale W."/>
            <person name="Jakkamsetti A."/>
            <person name="Pham P."/>
            <person name="Ruth R."/>
            <person name="San Lucas F."/>
            <person name="Warren J."/>
            <person name="Zhang J."/>
            <person name="Zhao Z."/>
            <person name="Zhou C."/>
            <person name="Zhu D."/>
            <person name="Lee S."/>
            <person name="Bess C."/>
            <person name="Blankenburg K."/>
            <person name="Forbes L."/>
            <person name="Fu Q."/>
            <person name="Gubbala S."/>
            <person name="Hirani K."/>
            <person name="Jayaseelan J.C."/>
            <person name="Lara F."/>
            <person name="Munidasa M."/>
            <person name="Palculict T."/>
            <person name="Patil S."/>
            <person name="Pu L.-L."/>
            <person name="Saada N."/>
            <person name="Tang L."/>
            <person name="Weissenberger G."/>
            <person name="Zhu Y."/>
            <person name="Hemphill L."/>
            <person name="Shang Y."/>
            <person name="Youmans B."/>
            <person name="Ayvaz T."/>
            <person name="Ross M."/>
            <person name="Santibanez J."/>
            <person name="Aqrawi P."/>
            <person name="Gross S."/>
            <person name="Joshi V."/>
            <person name="Fowler G."/>
            <person name="Nazareth L."/>
            <person name="Reid J."/>
            <person name="Worley K."/>
            <person name="Petrosino J."/>
            <person name="Highlander S."/>
            <person name="Gibbs R."/>
        </authorList>
    </citation>
    <scope>NUCLEOTIDE SEQUENCE [LARGE SCALE GENOMIC DNA]</scope>
    <source>
        <strain evidence="1">ATCC 33030</strain>
    </source>
</reference>
<organism evidence="1 2">
    <name type="scientific">Corynebacterium genitalium ATCC 33030</name>
    <dbReference type="NCBI Taxonomy" id="585529"/>
    <lineage>
        <taxon>Bacteria</taxon>
        <taxon>Bacillati</taxon>
        <taxon>Actinomycetota</taxon>
        <taxon>Actinomycetes</taxon>
        <taxon>Mycobacteriales</taxon>
        <taxon>Corynebacteriaceae</taxon>
        <taxon>Corynebacterium</taxon>
    </lineage>
</organism>
<dbReference type="AlphaFoldDB" id="D7WCY7"/>
<protein>
    <submittedName>
        <fullName evidence="1">Uncharacterized protein</fullName>
    </submittedName>
</protein>
<dbReference type="EMBL" id="ACLJ02000003">
    <property type="protein sequence ID" value="EFK54018.1"/>
    <property type="molecule type" value="Genomic_DNA"/>
</dbReference>
<evidence type="ECO:0000313" key="1">
    <source>
        <dbReference type="EMBL" id="EFK54018.1"/>
    </source>
</evidence>
<gene>
    <name evidence="1" type="ORF">HMPREF0291_11675</name>
</gene>